<evidence type="ECO:0000256" key="2">
    <source>
        <dbReference type="ARBA" id="ARBA00023015"/>
    </source>
</evidence>
<dbReference type="OrthoDB" id="7840053at2"/>
<accession>L0NBZ0</accession>
<proteinExistence type="inferred from homology"/>
<dbReference type="AlphaFoldDB" id="L0NBZ0"/>
<evidence type="ECO:0000259" key="7">
    <source>
        <dbReference type="PROSITE" id="PS50931"/>
    </source>
</evidence>
<dbReference type="CDD" id="cd08419">
    <property type="entry name" value="PBP2_CbbR_RubisCO_like"/>
    <property type="match status" value="1"/>
</dbReference>
<dbReference type="InterPro" id="IPR036388">
    <property type="entry name" value="WH-like_DNA-bd_sf"/>
</dbReference>
<keyword evidence="2" id="KW-0805">Transcription regulation</keyword>
<evidence type="ECO:0000313" key="8">
    <source>
        <dbReference type="EMBL" id="CCF18399.1"/>
    </source>
</evidence>
<dbReference type="SUPFAM" id="SSF53850">
    <property type="entry name" value="Periplasmic binding protein-like II"/>
    <property type="match status" value="1"/>
</dbReference>
<evidence type="ECO:0000256" key="3">
    <source>
        <dbReference type="ARBA" id="ARBA00023125"/>
    </source>
</evidence>
<evidence type="ECO:0000256" key="6">
    <source>
        <dbReference type="ARBA" id="ARBA00043141"/>
    </source>
</evidence>
<gene>
    <name evidence="8" type="primary">cbbR</name>
    <name evidence="8" type="ORF">NT26_0675</name>
</gene>
<dbReference type="RefSeq" id="WP_052637346.1">
    <property type="nucleotide sequence ID" value="NZ_FO082820.1"/>
</dbReference>
<reference evidence="8 9" key="1">
    <citation type="journal article" date="2013" name="Genome Biol. Evol.">
        <title>Life in an arsenic-containing gold mine: genome and physiology of the autotrophic arsenite-oxidizing bacterium rhizobium sp. NT-26.</title>
        <authorList>
            <person name="Andres J."/>
            <person name="Arsene-Ploetze F."/>
            <person name="Barbe V."/>
            <person name="Brochier-Armanet C."/>
            <person name="Cleiss-Arnold J."/>
            <person name="Coppee J.Y."/>
            <person name="Dillies M.A."/>
            <person name="Geist"/>
            <person name="L"/>
            <person name="Joublin A."/>
            <person name="Koechler S."/>
            <person name="Lassalle F."/>
            <person name="Marchal M."/>
            <person name="Medigue C."/>
            <person name="Muller D."/>
            <person name="Nesme X."/>
            <person name="Plewniak F."/>
            <person name="Proux C."/>
            <person name="Ramirez-Bahena M.H."/>
            <person name="Schenowitz C."/>
            <person name="Sismeiro O."/>
            <person name="Vallenet D."/>
            <person name="Santini J.M."/>
            <person name="Bertin P.N."/>
        </authorList>
    </citation>
    <scope>NUCLEOTIDE SEQUENCE [LARGE SCALE GENOMIC DNA]</scope>
    <source>
        <strain evidence="8 9">NT-26</strain>
    </source>
</reference>
<dbReference type="PRINTS" id="PR00039">
    <property type="entry name" value="HTHLYSR"/>
</dbReference>
<dbReference type="GO" id="GO:0000976">
    <property type="term" value="F:transcription cis-regulatory region binding"/>
    <property type="evidence" value="ECO:0007669"/>
    <property type="project" value="TreeGrafter"/>
</dbReference>
<evidence type="ECO:0000256" key="1">
    <source>
        <dbReference type="ARBA" id="ARBA00009437"/>
    </source>
</evidence>
<comment type="similarity">
    <text evidence="1">Belongs to the LysR transcriptional regulatory family.</text>
</comment>
<dbReference type="Pfam" id="PF00126">
    <property type="entry name" value="HTH_1"/>
    <property type="match status" value="1"/>
</dbReference>
<dbReference type="InterPro" id="IPR036390">
    <property type="entry name" value="WH_DNA-bd_sf"/>
</dbReference>
<sequence length="314" mass="34074">MRNLTLRQLRSIVRIAEEGKIASAAKYLGVTAPAVTLQLQALEEELGTSLFDRTTAGMRPTAAGLAAIDAAHAIEEQLLLLAERIDAIRGVRRGHLRLGVVSTAKYFAPRIIAEFGREFPGLDIDLKVGNRAEIIGALSDHAVDIALMGRPPKNIPVRAQVFGDHPLVIISAPDHPLAGARDISRERIAKERFLVREPGSGTRISLEVFFAPVPSKLENIGSEMGSNETIKQAVMAGLGVAFISAHTIEAEVQAGRLRVLDVEGTPIRRQWFAVSRSDRSPTSAGEAFLTFLSQKGAQYLPLALPLYRRVELPT</sequence>
<dbReference type="EMBL" id="FO082820">
    <property type="protein sequence ID" value="CCF18399.1"/>
    <property type="molecule type" value="Genomic_DNA"/>
</dbReference>
<feature type="domain" description="HTH lysR-type" evidence="7">
    <location>
        <begin position="4"/>
        <end position="61"/>
    </location>
</feature>
<protein>
    <recommendedName>
        <fullName evidence="5">HTH-type transcriptional regulator CbbR</fullName>
    </recommendedName>
    <alternativeName>
        <fullName evidence="6">RuBisCO operon transcriptional regulator</fullName>
    </alternativeName>
</protein>
<dbReference type="InterPro" id="IPR005119">
    <property type="entry name" value="LysR_subst-bd"/>
</dbReference>
<name>L0NBZ0_9HYPH</name>
<dbReference type="Gene3D" id="1.10.10.10">
    <property type="entry name" value="Winged helix-like DNA-binding domain superfamily/Winged helix DNA-binding domain"/>
    <property type="match status" value="1"/>
</dbReference>
<dbReference type="Pfam" id="PF03466">
    <property type="entry name" value="LysR_substrate"/>
    <property type="match status" value="1"/>
</dbReference>
<evidence type="ECO:0000256" key="5">
    <source>
        <dbReference type="ARBA" id="ARBA00039279"/>
    </source>
</evidence>
<dbReference type="PANTHER" id="PTHR30126:SF5">
    <property type="entry name" value="HTH-TYPE TRANSCRIPTIONAL ACTIVATOR CMPR"/>
    <property type="match status" value="1"/>
</dbReference>
<keyword evidence="3" id="KW-0238">DNA-binding</keyword>
<evidence type="ECO:0000256" key="4">
    <source>
        <dbReference type="ARBA" id="ARBA00023163"/>
    </source>
</evidence>
<keyword evidence="9" id="KW-1185">Reference proteome</keyword>
<dbReference type="STRING" id="1125847.NT26_0675"/>
<dbReference type="Gene3D" id="3.40.190.10">
    <property type="entry name" value="Periplasmic binding protein-like II"/>
    <property type="match status" value="2"/>
</dbReference>
<keyword evidence="4" id="KW-0804">Transcription</keyword>
<dbReference type="PROSITE" id="PS50931">
    <property type="entry name" value="HTH_LYSR"/>
    <property type="match status" value="1"/>
</dbReference>
<dbReference type="Proteomes" id="UP000010792">
    <property type="component" value="Chromosome"/>
</dbReference>
<dbReference type="InterPro" id="IPR000847">
    <property type="entry name" value="LysR_HTH_N"/>
</dbReference>
<dbReference type="GO" id="GO:0003700">
    <property type="term" value="F:DNA-binding transcription factor activity"/>
    <property type="evidence" value="ECO:0007669"/>
    <property type="project" value="InterPro"/>
</dbReference>
<evidence type="ECO:0000313" key="9">
    <source>
        <dbReference type="Proteomes" id="UP000010792"/>
    </source>
</evidence>
<dbReference type="KEGG" id="rht:NT26_0675"/>
<dbReference type="PANTHER" id="PTHR30126">
    <property type="entry name" value="HTH-TYPE TRANSCRIPTIONAL REGULATOR"/>
    <property type="match status" value="1"/>
</dbReference>
<organism evidence="8 9">
    <name type="scientific">Pseudorhizobium banfieldiae</name>
    <dbReference type="NCBI Taxonomy" id="1125847"/>
    <lineage>
        <taxon>Bacteria</taxon>
        <taxon>Pseudomonadati</taxon>
        <taxon>Pseudomonadota</taxon>
        <taxon>Alphaproteobacteria</taxon>
        <taxon>Hyphomicrobiales</taxon>
        <taxon>Rhizobiaceae</taxon>
        <taxon>Rhizobium/Agrobacterium group</taxon>
        <taxon>Pseudorhizobium</taxon>
    </lineage>
</organism>
<dbReference type="SUPFAM" id="SSF46785">
    <property type="entry name" value="Winged helix' DNA-binding domain"/>
    <property type="match status" value="1"/>
</dbReference>